<sequence length="88" mass="9311">MAHPAFARPDRPGPHDPRHRGSLPHYHPPAARQPGPHRGDRPGRRWTRPGHAPGPPSAGRRAGPGVECGAPRAATRRGPVGLLRPGGC</sequence>
<evidence type="ECO:0000313" key="3">
    <source>
        <dbReference type="Proteomes" id="UP000248724"/>
    </source>
</evidence>
<proteinExistence type="predicted"/>
<feature type="region of interest" description="Disordered" evidence="1">
    <location>
        <begin position="1"/>
        <end position="88"/>
    </location>
</feature>
<protein>
    <submittedName>
        <fullName evidence="2">Uncharacterized protein</fullName>
    </submittedName>
</protein>
<evidence type="ECO:0000313" key="2">
    <source>
        <dbReference type="EMBL" id="PZR80131.1"/>
    </source>
</evidence>
<organism evidence="2 3">
    <name type="scientific">Candidatus Aeolococcus gillhamiae</name>
    <dbReference type="NCBI Taxonomy" id="3127015"/>
    <lineage>
        <taxon>Bacteria</taxon>
        <taxon>Bacillati</taxon>
        <taxon>Candidatus Dormiibacterota</taxon>
        <taxon>Candidatus Dormibacteria</taxon>
        <taxon>Candidatus Aeolococcales</taxon>
        <taxon>Candidatus Aeolococcaceae</taxon>
        <taxon>Candidatus Aeolococcus</taxon>
    </lineage>
</organism>
<evidence type="ECO:0000256" key="1">
    <source>
        <dbReference type="SAM" id="MobiDB-lite"/>
    </source>
</evidence>
<dbReference type="Proteomes" id="UP000248724">
    <property type="component" value="Unassembled WGS sequence"/>
</dbReference>
<dbReference type="EMBL" id="QHBU01000171">
    <property type="protein sequence ID" value="PZR80131.1"/>
    <property type="molecule type" value="Genomic_DNA"/>
</dbReference>
<dbReference type="AlphaFoldDB" id="A0A2W6AQQ8"/>
<feature type="compositionally biased region" description="Low complexity" evidence="1">
    <location>
        <begin position="76"/>
        <end position="88"/>
    </location>
</feature>
<reference evidence="2 3" key="1">
    <citation type="journal article" date="2017" name="Nature">
        <title>Atmospheric trace gases support primary production in Antarctic desert surface soil.</title>
        <authorList>
            <person name="Ji M."/>
            <person name="Greening C."/>
            <person name="Vanwonterghem I."/>
            <person name="Carere C.R."/>
            <person name="Bay S.K."/>
            <person name="Steen J.A."/>
            <person name="Montgomery K."/>
            <person name="Lines T."/>
            <person name="Beardall J."/>
            <person name="van Dorst J."/>
            <person name="Snape I."/>
            <person name="Stott M.B."/>
            <person name="Hugenholtz P."/>
            <person name="Ferrari B.C."/>
        </authorList>
    </citation>
    <scope>NUCLEOTIDE SEQUENCE [LARGE SCALE GENOMIC DNA]</scope>
    <source>
        <strain evidence="2">RRmetagenome_bin12</strain>
    </source>
</reference>
<gene>
    <name evidence="2" type="ORF">DLM65_09025</name>
</gene>
<accession>A0A2W6AQQ8</accession>
<name>A0A2W6AQQ8_9BACT</name>
<comment type="caution">
    <text evidence="2">The sequence shown here is derived from an EMBL/GenBank/DDBJ whole genome shotgun (WGS) entry which is preliminary data.</text>
</comment>